<dbReference type="Proteomes" id="UP000887579">
    <property type="component" value="Unplaced"/>
</dbReference>
<name>A0AC34FNQ7_9BILA</name>
<reference evidence="2" key="1">
    <citation type="submission" date="2022-11" db="UniProtKB">
        <authorList>
            <consortium name="WormBaseParasite"/>
        </authorList>
    </citation>
    <scope>IDENTIFICATION</scope>
</reference>
<dbReference type="WBParaSite" id="ES5_v2.g19007.t1">
    <property type="protein sequence ID" value="ES5_v2.g19007.t1"/>
    <property type="gene ID" value="ES5_v2.g19007"/>
</dbReference>
<proteinExistence type="predicted"/>
<sequence length="80" mass="9080">MWCSLNQTALISSDQIGKIDAFLNDESPISTRSNAALEEDERMPSDDETEADAGVEQWTKQMEVESVRALFLNFNIYPHE</sequence>
<evidence type="ECO:0000313" key="2">
    <source>
        <dbReference type="WBParaSite" id="ES5_v2.g19007.t1"/>
    </source>
</evidence>
<organism evidence="1 2">
    <name type="scientific">Panagrolaimus sp. ES5</name>
    <dbReference type="NCBI Taxonomy" id="591445"/>
    <lineage>
        <taxon>Eukaryota</taxon>
        <taxon>Metazoa</taxon>
        <taxon>Ecdysozoa</taxon>
        <taxon>Nematoda</taxon>
        <taxon>Chromadorea</taxon>
        <taxon>Rhabditida</taxon>
        <taxon>Tylenchina</taxon>
        <taxon>Panagrolaimomorpha</taxon>
        <taxon>Panagrolaimoidea</taxon>
        <taxon>Panagrolaimidae</taxon>
        <taxon>Panagrolaimus</taxon>
    </lineage>
</organism>
<evidence type="ECO:0000313" key="1">
    <source>
        <dbReference type="Proteomes" id="UP000887579"/>
    </source>
</evidence>
<accession>A0AC34FNQ7</accession>
<protein>
    <submittedName>
        <fullName evidence="2">Uncharacterized protein</fullName>
    </submittedName>
</protein>